<name>A0A2C5X6X1_9HYPO</name>
<evidence type="ECO:0000256" key="5">
    <source>
        <dbReference type="ARBA" id="ARBA00023135"/>
    </source>
</evidence>
<keyword evidence="10" id="KW-1185">Reference proteome</keyword>
<dbReference type="GO" id="GO:0006614">
    <property type="term" value="P:SRP-dependent cotranslational protein targeting to membrane"/>
    <property type="evidence" value="ECO:0007669"/>
    <property type="project" value="UniProtKB-UniRule"/>
</dbReference>
<evidence type="ECO:0000313" key="10">
    <source>
        <dbReference type="Proteomes" id="UP000226192"/>
    </source>
</evidence>
<organism evidence="9 10">
    <name type="scientific">Ophiocordyceps australis</name>
    <dbReference type="NCBI Taxonomy" id="1399860"/>
    <lineage>
        <taxon>Eukaryota</taxon>
        <taxon>Fungi</taxon>
        <taxon>Dikarya</taxon>
        <taxon>Ascomycota</taxon>
        <taxon>Pezizomycotina</taxon>
        <taxon>Sordariomycetes</taxon>
        <taxon>Hypocreomycetidae</taxon>
        <taxon>Hypocreales</taxon>
        <taxon>Ophiocordycipitaceae</taxon>
        <taxon>Ophiocordyceps</taxon>
    </lineage>
</organism>
<keyword evidence="5 7" id="KW-0733">Signal recognition particle</keyword>
<dbReference type="PANTHER" id="PTHR12013">
    <property type="entry name" value="SIGNAL RECOGNITION PARTICLE 14 KD PROTEIN"/>
    <property type="match status" value="1"/>
</dbReference>
<comment type="function">
    <text evidence="7">Component of the signal recognition particle (SRP) complex, a ribonucleoprotein complex that mediates the cotranslational targeting of secretory and membrane proteins to the endoplasmic reticulum (ER).</text>
</comment>
<proteinExistence type="inferred from homology"/>
<evidence type="ECO:0000256" key="1">
    <source>
        <dbReference type="ARBA" id="ARBA00004496"/>
    </source>
</evidence>
<dbReference type="Proteomes" id="UP000226192">
    <property type="component" value="Unassembled WGS sequence"/>
</dbReference>
<dbReference type="Gene3D" id="3.30.720.10">
    <property type="entry name" value="Signal recognition particle alu RNA binding heterodimer, srp9/1"/>
    <property type="match status" value="1"/>
</dbReference>
<dbReference type="GO" id="GO:0030942">
    <property type="term" value="F:endoplasmic reticulum signal peptide binding"/>
    <property type="evidence" value="ECO:0007669"/>
    <property type="project" value="UniProtKB-UniRule"/>
</dbReference>
<dbReference type="OrthoDB" id="19209at2759"/>
<dbReference type="InterPro" id="IPR003210">
    <property type="entry name" value="Signal_recog_particle_SRP14"/>
</dbReference>
<reference evidence="9 10" key="1">
    <citation type="submission" date="2017-06" db="EMBL/GenBank/DDBJ databases">
        <title>Ant-infecting Ophiocordyceps genomes reveal a high diversity of potential behavioral manipulation genes and a possible major role for enterotoxins.</title>
        <authorList>
            <person name="De Bekker C."/>
            <person name="Evans H.C."/>
            <person name="Brachmann A."/>
            <person name="Hughes D.P."/>
        </authorList>
    </citation>
    <scope>NUCLEOTIDE SEQUENCE [LARGE SCALE GENOMIC DNA]</scope>
    <source>
        <strain evidence="9 10">Map64</strain>
    </source>
</reference>
<keyword evidence="6 7" id="KW-0687">Ribonucleoprotein</keyword>
<comment type="subcellular location">
    <subcellularLocation>
        <location evidence="1 7">Cytoplasm</location>
    </subcellularLocation>
</comment>
<protein>
    <recommendedName>
        <fullName evidence="7">Signal recognition particle subunit SRP14</fullName>
    </recommendedName>
    <alternativeName>
        <fullName evidence="7">Signal recognition particle 14 kDa protein</fullName>
    </alternativeName>
</protein>
<comment type="similarity">
    <text evidence="2 7">Belongs to the SRP14 family.</text>
</comment>
<dbReference type="AlphaFoldDB" id="A0A2C5X6X1"/>
<dbReference type="EMBL" id="NJET01000359">
    <property type="protein sequence ID" value="PHH58639.1"/>
    <property type="molecule type" value="Genomic_DNA"/>
</dbReference>
<comment type="caution">
    <text evidence="9">The sequence shown here is derived from an EMBL/GenBank/DDBJ whole genome shotgun (WGS) entry which is preliminary data.</text>
</comment>
<feature type="region of interest" description="Disordered" evidence="8">
    <location>
        <begin position="110"/>
        <end position="130"/>
    </location>
</feature>
<gene>
    <name evidence="9" type="ORF">CDD81_4962</name>
</gene>
<keyword evidence="4 7" id="KW-0694">RNA-binding</keyword>
<feature type="compositionally biased region" description="Basic residues" evidence="8">
    <location>
        <begin position="114"/>
        <end position="130"/>
    </location>
</feature>
<dbReference type="GO" id="GO:0008312">
    <property type="term" value="F:7S RNA binding"/>
    <property type="evidence" value="ECO:0007669"/>
    <property type="project" value="UniProtKB-UniRule"/>
</dbReference>
<evidence type="ECO:0000256" key="7">
    <source>
        <dbReference type="RuleBase" id="RU368100"/>
    </source>
</evidence>
<evidence type="ECO:0000256" key="2">
    <source>
        <dbReference type="ARBA" id="ARBA00010349"/>
    </source>
</evidence>
<comment type="subunit">
    <text evidence="7">Component of a fungal signal recognition particle (SRP) complex that consists of a 7SL RNA molecule (scR1) and at least six protein subunits: SRP72, SRP68, SRP54, SEC65, SRP21 and SRP14.</text>
</comment>
<evidence type="ECO:0000256" key="4">
    <source>
        <dbReference type="ARBA" id="ARBA00022884"/>
    </source>
</evidence>
<sequence length="130" mass="14716">MGSHHLSHDEFFTKLGELFALRKDLDYHGTIYLTQTRLTYARDLPLSTTQNPFPDLHPAQPMPIIIRATDGKSGKNKAQKIKLSTIVQPSDMHDFYSRYADSCKVGMTALKPRDRSKKKAKARKKRAAAS</sequence>
<evidence type="ECO:0000256" key="6">
    <source>
        <dbReference type="ARBA" id="ARBA00023274"/>
    </source>
</evidence>
<dbReference type="GO" id="GO:0005786">
    <property type="term" value="C:signal recognition particle, endoplasmic reticulum targeting"/>
    <property type="evidence" value="ECO:0007669"/>
    <property type="project" value="UniProtKB-UniRule"/>
</dbReference>
<dbReference type="Pfam" id="PF02290">
    <property type="entry name" value="SRP14"/>
    <property type="match status" value="1"/>
</dbReference>
<evidence type="ECO:0000256" key="3">
    <source>
        <dbReference type="ARBA" id="ARBA00022490"/>
    </source>
</evidence>
<dbReference type="InterPro" id="IPR009018">
    <property type="entry name" value="Signal_recog_particle_SRP9/14"/>
</dbReference>
<keyword evidence="3 7" id="KW-0963">Cytoplasm</keyword>
<dbReference type="STRING" id="1399860.A0A2C5X6X1"/>
<evidence type="ECO:0000313" key="9">
    <source>
        <dbReference type="EMBL" id="PHH58639.1"/>
    </source>
</evidence>
<evidence type="ECO:0000256" key="8">
    <source>
        <dbReference type="SAM" id="MobiDB-lite"/>
    </source>
</evidence>
<accession>A0A2C5X6X1</accession>
<dbReference type="SUPFAM" id="SSF54762">
    <property type="entry name" value="Signal recognition particle alu RNA binding heterodimer, SRP9/14"/>
    <property type="match status" value="1"/>
</dbReference>